<sequence>MAVGILSVRSRSILSILKKKMEGERNGPKDGELIYEPKADKVVTPRGIIDLVTVLGKNLGLKNGDTSFKISAILSGVYDLCNDGIKWIISKDEGCVEDINYFYPSKAKHFTTIATVDGLIKMYFSSYEDIVAML</sequence>
<keyword evidence="2" id="KW-1185">Reference proteome</keyword>
<accession>A0A6A5U1M0</accession>
<protein>
    <submittedName>
        <fullName evidence="1">Uncharacterized protein</fullName>
    </submittedName>
</protein>
<dbReference type="AlphaFoldDB" id="A0A6A5U1M0"/>
<reference evidence="1" key="1">
    <citation type="journal article" date="2020" name="Stud. Mycol.">
        <title>101 Dothideomycetes genomes: a test case for predicting lifestyles and emergence of pathogens.</title>
        <authorList>
            <person name="Haridas S."/>
            <person name="Albert R."/>
            <person name="Binder M."/>
            <person name="Bloem J."/>
            <person name="Labutti K."/>
            <person name="Salamov A."/>
            <person name="Andreopoulos B."/>
            <person name="Baker S."/>
            <person name="Barry K."/>
            <person name="Bills G."/>
            <person name="Bluhm B."/>
            <person name="Cannon C."/>
            <person name="Castanera R."/>
            <person name="Culley D."/>
            <person name="Daum C."/>
            <person name="Ezra D."/>
            <person name="Gonzalez J."/>
            <person name="Henrissat B."/>
            <person name="Kuo A."/>
            <person name="Liang C."/>
            <person name="Lipzen A."/>
            <person name="Lutzoni F."/>
            <person name="Magnuson J."/>
            <person name="Mondo S."/>
            <person name="Nolan M."/>
            <person name="Ohm R."/>
            <person name="Pangilinan J."/>
            <person name="Park H.-J."/>
            <person name="Ramirez L."/>
            <person name="Alfaro M."/>
            <person name="Sun H."/>
            <person name="Tritt A."/>
            <person name="Yoshinaga Y."/>
            <person name="Zwiers L.-H."/>
            <person name="Turgeon B."/>
            <person name="Goodwin S."/>
            <person name="Spatafora J."/>
            <person name="Crous P."/>
            <person name="Grigoriev I."/>
        </authorList>
    </citation>
    <scope>NUCLEOTIDE SEQUENCE</scope>
    <source>
        <strain evidence="1">CBS 675.92</strain>
    </source>
</reference>
<proteinExistence type="predicted"/>
<evidence type="ECO:0000313" key="1">
    <source>
        <dbReference type="EMBL" id="KAF1958524.1"/>
    </source>
</evidence>
<dbReference type="Proteomes" id="UP000800035">
    <property type="component" value="Unassembled WGS sequence"/>
</dbReference>
<gene>
    <name evidence="1" type="ORF">CC80DRAFT_503268</name>
</gene>
<name>A0A6A5U1M0_9PLEO</name>
<evidence type="ECO:0000313" key="2">
    <source>
        <dbReference type="Proteomes" id="UP000800035"/>
    </source>
</evidence>
<dbReference type="EMBL" id="ML976987">
    <property type="protein sequence ID" value="KAF1958524.1"/>
    <property type="molecule type" value="Genomic_DNA"/>
</dbReference>
<dbReference type="OrthoDB" id="3710710at2759"/>
<organism evidence="1 2">
    <name type="scientific">Byssothecium circinans</name>
    <dbReference type="NCBI Taxonomy" id="147558"/>
    <lineage>
        <taxon>Eukaryota</taxon>
        <taxon>Fungi</taxon>
        <taxon>Dikarya</taxon>
        <taxon>Ascomycota</taxon>
        <taxon>Pezizomycotina</taxon>
        <taxon>Dothideomycetes</taxon>
        <taxon>Pleosporomycetidae</taxon>
        <taxon>Pleosporales</taxon>
        <taxon>Massarineae</taxon>
        <taxon>Massarinaceae</taxon>
        <taxon>Byssothecium</taxon>
    </lineage>
</organism>